<dbReference type="Proteomes" id="UP000471364">
    <property type="component" value="Unassembled WGS sequence"/>
</dbReference>
<sequence length="102" mass="11435">MERAVIWVPPNVEALAPSALCMNHVLHRGYRFEGIVHAPWEAVERMMVDGEVEVVVIADPAHLPADRTPRIEVADGRPIWSALPPRGSGPQPPRRRRPHTLE</sequence>
<organism evidence="2 3">
    <name type="scientific">Micromonospora aurantiaca</name>
    <name type="common">nom. illeg.</name>
    <dbReference type="NCBI Taxonomy" id="47850"/>
    <lineage>
        <taxon>Bacteria</taxon>
        <taxon>Bacillati</taxon>
        <taxon>Actinomycetota</taxon>
        <taxon>Actinomycetes</taxon>
        <taxon>Micromonosporales</taxon>
        <taxon>Micromonosporaceae</taxon>
        <taxon>Micromonospora</taxon>
    </lineage>
</organism>
<gene>
    <name evidence="2" type="ORF">F6X54_16080</name>
</gene>
<dbReference type="RefSeq" id="WP_151013350.1">
    <property type="nucleotide sequence ID" value="NZ_CBDRJA010000012.1"/>
</dbReference>
<accession>A0ABQ6UFR4</accession>
<dbReference type="EMBL" id="WAAR01000066">
    <property type="protein sequence ID" value="KAB1111992.1"/>
    <property type="molecule type" value="Genomic_DNA"/>
</dbReference>
<evidence type="ECO:0000313" key="3">
    <source>
        <dbReference type="Proteomes" id="UP000471364"/>
    </source>
</evidence>
<reference evidence="2 3" key="1">
    <citation type="submission" date="2019-09" db="EMBL/GenBank/DDBJ databases">
        <title>High taxonomic diversity of Micromonospora strains isolated from Medicago sativa nodules in different geographical locations.</title>
        <authorList>
            <person name="Martinez-Hidalgo P."/>
            <person name="Flores-Felix J.D."/>
            <person name="Velazquez E."/>
            <person name="Brau L."/>
            <person name="Trujillo M.E."/>
            <person name="Martinez-Molina E."/>
        </authorList>
    </citation>
    <scope>NUCLEOTIDE SEQUENCE [LARGE SCALE GENOMIC DNA]</scope>
    <source>
        <strain evidence="2 3">ALFB5</strain>
    </source>
</reference>
<name>A0ABQ6UFR4_9ACTN</name>
<evidence type="ECO:0000313" key="2">
    <source>
        <dbReference type="EMBL" id="KAB1111992.1"/>
    </source>
</evidence>
<comment type="caution">
    <text evidence="2">The sequence shown here is derived from an EMBL/GenBank/DDBJ whole genome shotgun (WGS) entry which is preliminary data.</text>
</comment>
<keyword evidence="3" id="KW-1185">Reference proteome</keyword>
<protein>
    <submittedName>
        <fullName evidence="2">Uncharacterized protein</fullName>
    </submittedName>
</protein>
<feature type="region of interest" description="Disordered" evidence="1">
    <location>
        <begin position="74"/>
        <end position="102"/>
    </location>
</feature>
<feature type="compositionally biased region" description="Basic residues" evidence="1">
    <location>
        <begin position="93"/>
        <end position="102"/>
    </location>
</feature>
<proteinExistence type="predicted"/>
<evidence type="ECO:0000256" key="1">
    <source>
        <dbReference type="SAM" id="MobiDB-lite"/>
    </source>
</evidence>